<dbReference type="GO" id="GO:0003677">
    <property type="term" value="F:DNA binding"/>
    <property type="evidence" value="ECO:0007669"/>
    <property type="project" value="UniProtKB-KW"/>
</dbReference>
<dbReference type="RefSeq" id="WP_377287863.1">
    <property type="nucleotide sequence ID" value="NZ_JBHSBM010000017.1"/>
</dbReference>
<evidence type="ECO:0000313" key="2">
    <source>
        <dbReference type="Proteomes" id="UP001595850"/>
    </source>
</evidence>
<sequence>MNAPMSRAELLALPPVIDVVTAGRALGFGRTKSYELARTGEFPCRVIRAGRSYLVPTAVLLAVLGLEPHRPRLADVSDDSRGAHR</sequence>
<comment type="caution">
    <text evidence="1">The sequence shown here is derived from an EMBL/GenBank/DDBJ whole genome shotgun (WGS) entry which is preliminary data.</text>
</comment>
<keyword evidence="2" id="KW-1185">Reference proteome</keyword>
<keyword evidence="1" id="KW-0238">DNA-binding</keyword>
<evidence type="ECO:0000313" key="1">
    <source>
        <dbReference type="EMBL" id="MFC4059516.1"/>
    </source>
</evidence>
<gene>
    <name evidence="1" type="ORF">ACFOWE_14525</name>
</gene>
<name>A0ABV8I8K4_9ACTN</name>
<proteinExistence type="predicted"/>
<dbReference type="EMBL" id="JBHSBM010000017">
    <property type="protein sequence ID" value="MFC4059516.1"/>
    <property type="molecule type" value="Genomic_DNA"/>
</dbReference>
<protein>
    <submittedName>
        <fullName evidence="1">DNA-binding protein</fullName>
    </submittedName>
</protein>
<reference evidence="2" key="1">
    <citation type="journal article" date="2019" name="Int. J. Syst. Evol. Microbiol.">
        <title>The Global Catalogue of Microorganisms (GCM) 10K type strain sequencing project: providing services to taxonomists for standard genome sequencing and annotation.</title>
        <authorList>
            <consortium name="The Broad Institute Genomics Platform"/>
            <consortium name="The Broad Institute Genome Sequencing Center for Infectious Disease"/>
            <person name="Wu L."/>
            <person name="Ma J."/>
        </authorList>
    </citation>
    <scope>NUCLEOTIDE SEQUENCE [LARGE SCALE GENOMIC DNA]</scope>
    <source>
        <strain evidence="2">TBRC 4489</strain>
    </source>
</reference>
<accession>A0ABV8I8K4</accession>
<dbReference type="Proteomes" id="UP001595850">
    <property type="component" value="Unassembled WGS sequence"/>
</dbReference>
<organism evidence="1 2">
    <name type="scientific">Planomonospora corallina</name>
    <dbReference type="NCBI Taxonomy" id="1806052"/>
    <lineage>
        <taxon>Bacteria</taxon>
        <taxon>Bacillati</taxon>
        <taxon>Actinomycetota</taxon>
        <taxon>Actinomycetes</taxon>
        <taxon>Streptosporangiales</taxon>
        <taxon>Streptosporangiaceae</taxon>
        <taxon>Planomonospora</taxon>
    </lineage>
</organism>